<keyword evidence="4 7" id="KW-0812">Transmembrane</keyword>
<comment type="similarity">
    <text evidence="7">Belongs to the binding-protein-dependent transport system permease family.</text>
</comment>
<feature type="transmembrane region" description="Helical" evidence="7">
    <location>
        <begin position="207"/>
        <end position="226"/>
    </location>
</feature>
<dbReference type="AlphaFoldDB" id="A0A418QJM4"/>
<keyword evidence="6 7" id="KW-0472">Membrane</keyword>
<comment type="subcellular location">
    <subcellularLocation>
        <location evidence="1 7">Cell membrane</location>
        <topology evidence="1 7">Multi-pass membrane protein</topology>
    </subcellularLocation>
</comment>
<evidence type="ECO:0000256" key="3">
    <source>
        <dbReference type="ARBA" id="ARBA00022475"/>
    </source>
</evidence>
<reference evidence="9 10" key="1">
    <citation type="submission" date="2019-01" db="EMBL/GenBank/DDBJ databases">
        <title>Hymenobacter humicola sp. nov., isolated from soils in Antarctica.</title>
        <authorList>
            <person name="Sedlacek I."/>
            <person name="Holochova P."/>
            <person name="Kralova S."/>
            <person name="Pantucek R."/>
            <person name="Stankova E."/>
            <person name="Vrbovska V."/>
            <person name="Kristofova L."/>
            <person name="Svec P."/>
            <person name="Busse H.-J."/>
        </authorList>
    </citation>
    <scope>NUCLEOTIDE SEQUENCE [LARGE SCALE GENOMIC DNA]</scope>
    <source>
        <strain evidence="9 10">CCM 8852</strain>
    </source>
</reference>
<evidence type="ECO:0000313" key="9">
    <source>
        <dbReference type="EMBL" id="RIY05340.1"/>
    </source>
</evidence>
<dbReference type="GO" id="GO:0005886">
    <property type="term" value="C:plasma membrane"/>
    <property type="evidence" value="ECO:0007669"/>
    <property type="project" value="UniProtKB-SubCell"/>
</dbReference>
<dbReference type="SUPFAM" id="SSF161098">
    <property type="entry name" value="MetI-like"/>
    <property type="match status" value="1"/>
</dbReference>
<dbReference type="PANTHER" id="PTHR43386:SF1">
    <property type="entry name" value="D,D-DIPEPTIDE TRANSPORT SYSTEM PERMEASE PROTEIN DDPC-RELATED"/>
    <property type="match status" value="1"/>
</dbReference>
<keyword evidence="10" id="KW-1185">Reference proteome</keyword>
<feature type="transmembrane region" description="Helical" evidence="7">
    <location>
        <begin position="90"/>
        <end position="115"/>
    </location>
</feature>
<feature type="transmembrane region" description="Helical" evidence="7">
    <location>
        <begin position="147"/>
        <end position="167"/>
    </location>
</feature>
<dbReference type="Pfam" id="PF00528">
    <property type="entry name" value="BPD_transp_1"/>
    <property type="match status" value="1"/>
</dbReference>
<organism evidence="9 10">
    <name type="scientific">Hymenobacter rubripertinctus</name>
    <dbReference type="NCBI Taxonomy" id="2029981"/>
    <lineage>
        <taxon>Bacteria</taxon>
        <taxon>Pseudomonadati</taxon>
        <taxon>Bacteroidota</taxon>
        <taxon>Cytophagia</taxon>
        <taxon>Cytophagales</taxon>
        <taxon>Hymenobacteraceae</taxon>
        <taxon>Hymenobacter</taxon>
    </lineage>
</organism>
<dbReference type="PROSITE" id="PS50928">
    <property type="entry name" value="ABC_TM1"/>
    <property type="match status" value="1"/>
</dbReference>
<evidence type="ECO:0000313" key="10">
    <source>
        <dbReference type="Proteomes" id="UP000284250"/>
    </source>
</evidence>
<feature type="transmembrane region" description="Helical" evidence="7">
    <location>
        <begin position="122"/>
        <end position="141"/>
    </location>
</feature>
<dbReference type="EMBL" id="QYCN01000059">
    <property type="protein sequence ID" value="RIY05340.1"/>
    <property type="molecule type" value="Genomic_DNA"/>
</dbReference>
<feature type="transmembrane region" description="Helical" evidence="7">
    <location>
        <begin position="179"/>
        <end position="201"/>
    </location>
</feature>
<dbReference type="GO" id="GO:0055085">
    <property type="term" value="P:transmembrane transport"/>
    <property type="evidence" value="ECO:0007669"/>
    <property type="project" value="InterPro"/>
</dbReference>
<proteinExistence type="inferred from homology"/>
<dbReference type="InterPro" id="IPR035906">
    <property type="entry name" value="MetI-like_sf"/>
</dbReference>
<dbReference type="OrthoDB" id="9783218at2"/>
<keyword evidence="2 7" id="KW-0813">Transport</keyword>
<evidence type="ECO:0000256" key="2">
    <source>
        <dbReference type="ARBA" id="ARBA00022448"/>
    </source>
</evidence>
<keyword evidence="3" id="KW-1003">Cell membrane</keyword>
<feature type="transmembrane region" description="Helical" evidence="7">
    <location>
        <begin position="265"/>
        <end position="290"/>
    </location>
</feature>
<keyword evidence="5 7" id="KW-1133">Transmembrane helix</keyword>
<gene>
    <name evidence="9" type="ORF">D0T11_20560</name>
</gene>
<dbReference type="Proteomes" id="UP000284250">
    <property type="component" value="Unassembled WGS sequence"/>
</dbReference>
<sequence length="335" mass="35532">MAHRCRVSAHRSAHSVMRPQHAKRPFSIRRLLAGGWLLLLAGAAVLAPSETIIPDLAHVSQPPFGVGHWLGTDPQGLDIWQALLQGTRTLALVSVPATLLTLLIGAGLGSAAGFLRNSGWQPTWRSLLTGLLVGLAALAQGPRLTPASGGLLVVTVGSWLLLGRFGFSRRRVALPVDTLVLGLMSLLESVPLLILVLAAAAVQRPSLGGLVLLLSLSCWTTPARLMRAVTLQVSAQPYLEAARAAGIPAARLLAAHIWPNTRHILLVRFPLTVALLIGLETTLSFLGVGLPPEVSSWGQLLATIRLAPTAWWLVAWPGLALVSTILSLHTLGRTK</sequence>
<dbReference type="InterPro" id="IPR000515">
    <property type="entry name" value="MetI-like"/>
</dbReference>
<accession>A0A418QJM4</accession>
<dbReference type="InterPro" id="IPR050366">
    <property type="entry name" value="BP-dependent_transpt_permease"/>
</dbReference>
<evidence type="ECO:0000256" key="1">
    <source>
        <dbReference type="ARBA" id="ARBA00004651"/>
    </source>
</evidence>
<feature type="domain" description="ABC transmembrane type-1" evidence="8">
    <location>
        <begin position="127"/>
        <end position="332"/>
    </location>
</feature>
<evidence type="ECO:0000256" key="6">
    <source>
        <dbReference type="ARBA" id="ARBA00023136"/>
    </source>
</evidence>
<feature type="transmembrane region" description="Helical" evidence="7">
    <location>
        <begin position="310"/>
        <end position="331"/>
    </location>
</feature>
<evidence type="ECO:0000259" key="8">
    <source>
        <dbReference type="PROSITE" id="PS50928"/>
    </source>
</evidence>
<comment type="caution">
    <text evidence="9">The sequence shown here is derived from an EMBL/GenBank/DDBJ whole genome shotgun (WGS) entry which is preliminary data.</text>
</comment>
<protein>
    <submittedName>
        <fullName evidence="9">ABC transporter permease</fullName>
    </submittedName>
</protein>
<name>A0A418QJM4_9BACT</name>
<dbReference type="PANTHER" id="PTHR43386">
    <property type="entry name" value="OLIGOPEPTIDE TRANSPORT SYSTEM PERMEASE PROTEIN APPC"/>
    <property type="match status" value="1"/>
</dbReference>
<evidence type="ECO:0000256" key="4">
    <source>
        <dbReference type="ARBA" id="ARBA00022692"/>
    </source>
</evidence>
<dbReference type="Gene3D" id="1.10.3720.10">
    <property type="entry name" value="MetI-like"/>
    <property type="match status" value="1"/>
</dbReference>
<evidence type="ECO:0000256" key="7">
    <source>
        <dbReference type="RuleBase" id="RU363032"/>
    </source>
</evidence>
<evidence type="ECO:0000256" key="5">
    <source>
        <dbReference type="ARBA" id="ARBA00022989"/>
    </source>
</evidence>